<dbReference type="GeneTree" id="ENSGT00940000172071"/>
<dbReference type="InterPro" id="IPR053309">
    <property type="entry name" value="Balbiani_Body_Formation"/>
</dbReference>
<feature type="region of interest" description="Disordered" evidence="1">
    <location>
        <begin position="546"/>
        <end position="565"/>
    </location>
</feature>
<feature type="transmembrane region" description="Helical" evidence="2">
    <location>
        <begin position="6"/>
        <end position="26"/>
    </location>
</feature>
<organism evidence="3 4">
    <name type="scientific">Gadus morhua</name>
    <name type="common">Atlantic cod</name>
    <dbReference type="NCBI Taxonomy" id="8049"/>
    <lineage>
        <taxon>Eukaryota</taxon>
        <taxon>Metazoa</taxon>
        <taxon>Chordata</taxon>
        <taxon>Craniata</taxon>
        <taxon>Vertebrata</taxon>
        <taxon>Euteleostomi</taxon>
        <taxon>Actinopterygii</taxon>
        <taxon>Neopterygii</taxon>
        <taxon>Teleostei</taxon>
        <taxon>Neoteleostei</taxon>
        <taxon>Acanthomorphata</taxon>
        <taxon>Zeiogadaria</taxon>
        <taxon>Gadariae</taxon>
        <taxon>Gadiformes</taxon>
        <taxon>Gadoidei</taxon>
        <taxon>Gadidae</taxon>
        <taxon>Gadus</taxon>
    </lineage>
</organism>
<name>A0A8C5AH61_GADMO</name>
<feature type="compositionally biased region" description="Basic and acidic residues" evidence="1">
    <location>
        <begin position="191"/>
        <end position="201"/>
    </location>
</feature>
<keyword evidence="2" id="KW-0472">Membrane</keyword>
<evidence type="ECO:0000256" key="2">
    <source>
        <dbReference type="SAM" id="Phobius"/>
    </source>
</evidence>
<feature type="compositionally biased region" description="Basic and acidic residues" evidence="1">
    <location>
        <begin position="502"/>
        <end position="513"/>
    </location>
</feature>
<protein>
    <submittedName>
        <fullName evidence="3">Uncharacterized protein</fullName>
    </submittedName>
</protein>
<feature type="region of interest" description="Disordered" evidence="1">
    <location>
        <begin position="176"/>
        <end position="278"/>
    </location>
</feature>
<keyword evidence="2" id="KW-0812">Transmembrane</keyword>
<feature type="region of interest" description="Disordered" evidence="1">
    <location>
        <begin position="125"/>
        <end position="147"/>
    </location>
</feature>
<evidence type="ECO:0000313" key="4">
    <source>
        <dbReference type="Proteomes" id="UP000694546"/>
    </source>
</evidence>
<feature type="region of interest" description="Disordered" evidence="1">
    <location>
        <begin position="491"/>
        <end position="516"/>
    </location>
</feature>
<feature type="compositionally biased region" description="Polar residues" evidence="1">
    <location>
        <begin position="217"/>
        <end position="232"/>
    </location>
</feature>
<feature type="compositionally biased region" description="Low complexity" evidence="1">
    <location>
        <begin position="207"/>
        <end position="216"/>
    </location>
</feature>
<sequence>YIYIYIYIYIIYVYITHAVLAAFTFIPVDGGQPSNSFGNGQPSRTPQHTRPFFYVQPASQPYVPMYQHWHLNNPYNPYGMPGGYNVGRPYGQPYPYMQYPGYVLPQQMMHPLDYRRMFEPRFHPPPWADMPRPPQQPQQEMACSEVQTDPSDAINKLIECLGKMRGVELGVAERELDSGVGSQTSGIFSPGEEKKSDEEGVSRAAVSTSSSSSSSSGAQPSPGVTFSDSTTAVYDAESSHRSLEDLGTPGAWSVGFEEPPLDSSSVREETPSGAPEPAEKRDLFAFCLPGPLPDRVTVAPRGEERPTEVVDRRSDGVAPVVLVTTTSVDLGSDPEEPLPETVAVLHQAQEVWCPTAVPVEAEADLSYRILRLPFDPSAPFAGDLLRSSPSSRGTEPARLAPGCLPSPVSPLYYGYLPRQRTQERLSVLSPSLDELSSRDEMFSTDLDDMDLFPRRVYASRRPVASGHRTTEEAWPAGAKRYSCACCGKGLAKAGGPAASRSKGSDVRSYRDETGDSDDECRYARTALIPVCLFFLTDMHRKAPSKMMPCHRTREEESKNEEPPSRYRWERGDAFGVPLLVLIELRKKRNKNNLINMPFRYRQRRTKMMSFRD</sequence>
<dbReference type="Ensembl" id="ENSGMOT00000042608.1">
    <property type="protein sequence ID" value="ENSGMOP00000031921.1"/>
    <property type="gene ID" value="ENSGMOG00000036202.1"/>
</dbReference>
<feature type="compositionally biased region" description="Basic and acidic residues" evidence="1">
    <location>
        <begin position="551"/>
        <end position="565"/>
    </location>
</feature>
<dbReference type="PANTHER" id="PTHR38654">
    <property type="entry name" value="BUCKY BALL-RELATED"/>
    <property type="match status" value="1"/>
</dbReference>
<proteinExistence type="predicted"/>
<evidence type="ECO:0000313" key="3">
    <source>
        <dbReference type="Ensembl" id="ENSGMOP00000031921.1"/>
    </source>
</evidence>
<dbReference type="PANTHER" id="PTHR38654:SF1">
    <property type="entry name" value="BUCKY BALL"/>
    <property type="match status" value="1"/>
</dbReference>
<dbReference type="Proteomes" id="UP000694546">
    <property type="component" value="Chromosome 23"/>
</dbReference>
<feature type="compositionally biased region" description="Pro residues" evidence="1">
    <location>
        <begin position="125"/>
        <end position="136"/>
    </location>
</feature>
<evidence type="ECO:0000256" key="1">
    <source>
        <dbReference type="SAM" id="MobiDB-lite"/>
    </source>
</evidence>
<accession>A0A8C5AH61</accession>
<keyword evidence="4" id="KW-1185">Reference proteome</keyword>
<dbReference type="AlphaFoldDB" id="A0A8C5AH61"/>
<reference evidence="3" key="1">
    <citation type="submission" date="2025-08" db="UniProtKB">
        <authorList>
            <consortium name="Ensembl"/>
        </authorList>
    </citation>
    <scope>IDENTIFICATION</scope>
</reference>
<keyword evidence="2" id="KW-1133">Transmembrane helix</keyword>
<reference evidence="3" key="2">
    <citation type="submission" date="2025-09" db="UniProtKB">
        <authorList>
            <consortium name="Ensembl"/>
        </authorList>
    </citation>
    <scope>IDENTIFICATION</scope>
</reference>